<dbReference type="RefSeq" id="WP_234806051.1">
    <property type="nucleotide sequence ID" value="NZ_AP022618.1"/>
</dbReference>
<dbReference type="Proteomes" id="UP000192801">
    <property type="component" value="Unassembled WGS sequence"/>
</dbReference>
<comment type="caution">
    <text evidence="1">The sequence shown here is derived from an EMBL/GenBank/DDBJ whole genome shotgun (WGS) entry which is preliminary data.</text>
</comment>
<name>A0A1X0CKM3_9MYCO</name>
<dbReference type="EMBL" id="MVHS01000113">
    <property type="protein sequence ID" value="ORA60472.1"/>
    <property type="molecule type" value="Genomic_DNA"/>
</dbReference>
<protein>
    <submittedName>
        <fullName evidence="1">Uncharacterized protein</fullName>
    </submittedName>
</protein>
<evidence type="ECO:0000313" key="2">
    <source>
        <dbReference type="Proteomes" id="UP000192801"/>
    </source>
</evidence>
<proteinExistence type="predicted"/>
<keyword evidence="2" id="KW-1185">Reference proteome</keyword>
<dbReference type="AlphaFoldDB" id="A0A1X0CKM3"/>
<dbReference type="InterPro" id="IPR025475">
    <property type="entry name" value="DUF4326"/>
</dbReference>
<organism evidence="1 2">
    <name type="scientific">Mycolicibacterium insubricum</name>
    <dbReference type="NCBI Taxonomy" id="444597"/>
    <lineage>
        <taxon>Bacteria</taxon>
        <taxon>Bacillati</taxon>
        <taxon>Actinomycetota</taxon>
        <taxon>Actinomycetes</taxon>
        <taxon>Mycobacteriales</taxon>
        <taxon>Mycobacteriaceae</taxon>
        <taxon>Mycolicibacterium</taxon>
    </lineage>
</organism>
<dbReference type="Pfam" id="PF14216">
    <property type="entry name" value="DUF4326"/>
    <property type="match status" value="1"/>
</dbReference>
<accession>A0A1X0CKM3</accession>
<dbReference type="STRING" id="444597.BST26_21495"/>
<sequence>MNTVTPQRIQRHRTKGWRLPAGALYVGRPTRFGNPFPIDDGDPAEAVDRYREWLTDPRTIEVVGGLGFSGYIYYNRGPWGPDLNKLRGHDLACWCPLDRPCHADVLLELANGATTGDEAHR</sequence>
<evidence type="ECO:0000313" key="1">
    <source>
        <dbReference type="EMBL" id="ORA60472.1"/>
    </source>
</evidence>
<reference evidence="1 2" key="1">
    <citation type="submission" date="2016-12" db="EMBL/GenBank/DDBJ databases">
        <title>The new phylogeny of genus Mycobacterium.</title>
        <authorList>
            <person name="Tortoli E."/>
            <person name="Trovato A."/>
            <person name="Cirillo D.M."/>
        </authorList>
    </citation>
    <scope>NUCLEOTIDE SEQUENCE [LARGE SCALE GENOMIC DNA]</scope>
    <source>
        <strain evidence="1 2">DSM 45130</strain>
    </source>
</reference>
<gene>
    <name evidence="1" type="ORF">BST26_21495</name>
</gene>